<dbReference type="RefSeq" id="XP_040724922.1">
    <property type="nucleotide sequence ID" value="XM_040871300.1"/>
</dbReference>
<gene>
    <name evidence="2" type="ORF">BCR37DRAFT_393399</name>
</gene>
<reference evidence="2 3" key="1">
    <citation type="submission" date="2016-07" db="EMBL/GenBank/DDBJ databases">
        <title>Pervasive Adenine N6-methylation of Active Genes in Fungi.</title>
        <authorList>
            <consortium name="DOE Joint Genome Institute"/>
            <person name="Mondo S.J."/>
            <person name="Dannebaum R.O."/>
            <person name="Kuo R.C."/>
            <person name="Labutti K."/>
            <person name="Haridas S."/>
            <person name="Kuo A."/>
            <person name="Salamov A."/>
            <person name="Ahrendt S.R."/>
            <person name="Lipzen A."/>
            <person name="Sullivan W."/>
            <person name="Andreopoulos W.B."/>
            <person name="Clum A."/>
            <person name="Lindquist E."/>
            <person name="Daum C."/>
            <person name="Ramamoorthy G.K."/>
            <person name="Gryganskyi A."/>
            <person name="Culley D."/>
            <person name="Magnuson J.K."/>
            <person name="James T.Y."/>
            <person name="O'Malley M.A."/>
            <person name="Stajich J.E."/>
            <person name="Spatafora J.W."/>
            <person name="Visel A."/>
            <person name="Grigoriev I.V."/>
        </authorList>
    </citation>
    <scope>NUCLEOTIDE SEQUENCE [LARGE SCALE GENOMIC DNA]</scope>
    <source>
        <strain evidence="2 3">12-1054</strain>
    </source>
</reference>
<feature type="region of interest" description="Disordered" evidence="1">
    <location>
        <begin position="176"/>
        <end position="203"/>
    </location>
</feature>
<dbReference type="EMBL" id="MCFI01000011">
    <property type="protein sequence ID" value="ORY81546.1"/>
    <property type="molecule type" value="Genomic_DNA"/>
</dbReference>
<comment type="caution">
    <text evidence="2">The sequence shown here is derived from an EMBL/GenBank/DDBJ whole genome shotgun (WGS) entry which is preliminary data.</text>
</comment>
<proteinExistence type="predicted"/>
<dbReference type="Proteomes" id="UP000193685">
    <property type="component" value="Unassembled WGS sequence"/>
</dbReference>
<evidence type="ECO:0000313" key="2">
    <source>
        <dbReference type="EMBL" id="ORY81546.1"/>
    </source>
</evidence>
<sequence length="302" mass="33111">MSWLYPLLPWQNDYFLDSMLAFDPHKSQASMFGSAGWLLTLLDSQGWVDGNGFSMLRQTGAVASTMTCRIADLVRDENGLTFNGVVAARLGLADHSGRLRFHLAVPSSFVRCMRIVSGAVKTVASHAYRLAPALVFAACLGLAYYATTRKEYWSIRIRTDDTQDALADEPLLISTASTESSHSNNKAEPDDVEAGSSSEAPSIVTPEKPQVLYAHRPISPHLAAFFTFSLWDALTLLHDALTGFTTRLTQLLQGKQPNLRHSAMAATCARDTHGALWHIAVDGQHDIRDHTQCLVTADSFAF</sequence>
<dbReference type="GeneID" id="63787899"/>
<organism evidence="2 3">
    <name type="scientific">Protomyces lactucae-debilis</name>
    <dbReference type="NCBI Taxonomy" id="2754530"/>
    <lineage>
        <taxon>Eukaryota</taxon>
        <taxon>Fungi</taxon>
        <taxon>Dikarya</taxon>
        <taxon>Ascomycota</taxon>
        <taxon>Taphrinomycotina</taxon>
        <taxon>Taphrinomycetes</taxon>
        <taxon>Taphrinales</taxon>
        <taxon>Protomycetaceae</taxon>
        <taxon>Protomyces</taxon>
    </lineage>
</organism>
<keyword evidence="3" id="KW-1185">Reference proteome</keyword>
<feature type="compositionally biased region" description="Polar residues" evidence="1">
    <location>
        <begin position="176"/>
        <end position="186"/>
    </location>
</feature>
<name>A0A1Y2FE03_PROLT</name>
<evidence type="ECO:0000256" key="1">
    <source>
        <dbReference type="SAM" id="MobiDB-lite"/>
    </source>
</evidence>
<accession>A0A1Y2FE03</accession>
<protein>
    <submittedName>
        <fullName evidence="2">Uncharacterized protein</fullName>
    </submittedName>
</protein>
<evidence type="ECO:0000313" key="3">
    <source>
        <dbReference type="Proteomes" id="UP000193685"/>
    </source>
</evidence>
<dbReference type="AlphaFoldDB" id="A0A1Y2FE03"/>